<dbReference type="Gene3D" id="3.20.20.140">
    <property type="entry name" value="Metal-dependent hydrolases"/>
    <property type="match status" value="1"/>
</dbReference>
<evidence type="ECO:0000256" key="7">
    <source>
        <dbReference type="HAMAP-Rule" id="MF_03145"/>
    </source>
</evidence>
<evidence type="ECO:0000256" key="3">
    <source>
        <dbReference type="ARBA" id="ARBA00022801"/>
    </source>
</evidence>
<evidence type="ECO:0000256" key="2">
    <source>
        <dbReference type="ARBA" id="ARBA00022723"/>
    </source>
</evidence>
<dbReference type="PANTHER" id="PTHR43114:SF6">
    <property type="entry name" value="ADENINE DEAMINASE"/>
    <property type="match status" value="1"/>
</dbReference>
<evidence type="ECO:0000313" key="9">
    <source>
        <dbReference type="EMBL" id="QIW96416.1"/>
    </source>
</evidence>
<keyword evidence="10" id="KW-1185">Reference proteome</keyword>
<dbReference type="CDD" id="cd01320">
    <property type="entry name" value="ADA"/>
    <property type="match status" value="1"/>
</dbReference>
<dbReference type="GO" id="GO:0009117">
    <property type="term" value="P:nucleotide metabolic process"/>
    <property type="evidence" value="ECO:0007669"/>
    <property type="project" value="UniProtKB-KW"/>
</dbReference>
<dbReference type="InterPro" id="IPR001365">
    <property type="entry name" value="A_deaminase_dom"/>
</dbReference>
<gene>
    <name evidence="7" type="primary">AAH1</name>
    <name evidence="9" type="ORF">AMS68_001934</name>
</gene>
<comment type="cofactor">
    <cofactor evidence="7">
        <name>Zn(2+)</name>
        <dbReference type="ChEBI" id="CHEBI:29105"/>
    </cofactor>
    <text evidence="7">Binds 1 zinc ion per subunit.</text>
</comment>
<dbReference type="InterPro" id="IPR006330">
    <property type="entry name" value="Ado/ade_deaminase"/>
</dbReference>
<dbReference type="GO" id="GO:0008270">
    <property type="term" value="F:zinc ion binding"/>
    <property type="evidence" value="ECO:0007669"/>
    <property type="project" value="UniProtKB-UniRule"/>
</dbReference>
<accession>A0A6H0XNT1</accession>
<organism evidence="9 10">
    <name type="scientific">Peltaster fructicola</name>
    <dbReference type="NCBI Taxonomy" id="286661"/>
    <lineage>
        <taxon>Eukaryota</taxon>
        <taxon>Fungi</taxon>
        <taxon>Dikarya</taxon>
        <taxon>Ascomycota</taxon>
        <taxon>Pezizomycotina</taxon>
        <taxon>Dothideomycetes</taxon>
        <taxon>Dothideomycetes incertae sedis</taxon>
        <taxon>Peltaster</taxon>
    </lineage>
</organism>
<feature type="binding site" evidence="7">
    <location>
        <position position="290"/>
    </location>
    <ligand>
        <name>Zn(2+)</name>
        <dbReference type="ChEBI" id="CHEBI:29105"/>
        <note>catalytic</note>
    </ligand>
</feature>
<dbReference type="EC" id="3.5.4.2" evidence="7"/>
<keyword evidence="1 7" id="KW-0963">Cytoplasm</keyword>
<dbReference type="GO" id="GO:0006146">
    <property type="term" value="P:adenine catabolic process"/>
    <property type="evidence" value="ECO:0007669"/>
    <property type="project" value="UniProtKB-UniRule"/>
</dbReference>
<dbReference type="GO" id="GO:0005829">
    <property type="term" value="C:cytosol"/>
    <property type="evidence" value="ECO:0007669"/>
    <property type="project" value="TreeGrafter"/>
</dbReference>
<dbReference type="NCBIfam" id="TIGR01430">
    <property type="entry name" value="aden_deam"/>
    <property type="match status" value="1"/>
</dbReference>
<reference evidence="9 10" key="1">
    <citation type="journal article" date="2016" name="Sci. Rep.">
        <title>Peltaster fructicola genome reveals evolution from an invasive phytopathogen to an ectophytic parasite.</title>
        <authorList>
            <person name="Xu C."/>
            <person name="Chen H."/>
            <person name="Gleason M.L."/>
            <person name="Xu J.R."/>
            <person name="Liu H."/>
            <person name="Zhang R."/>
            <person name="Sun G."/>
        </authorList>
    </citation>
    <scope>NUCLEOTIDE SEQUENCE [LARGE SCALE GENOMIC DNA]</scope>
    <source>
        <strain evidence="9 10">LNHT1506</strain>
    </source>
</reference>
<dbReference type="HAMAP" id="MF_01962">
    <property type="entry name" value="Adenine_deaminase"/>
    <property type="match status" value="1"/>
</dbReference>
<keyword evidence="2 7" id="KW-0479">Metal-binding</keyword>
<keyword evidence="3 7" id="KW-0378">Hydrolase</keyword>
<feature type="binding site" evidence="7">
    <location>
        <position position="21"/>
    </location>
    <ligand>
        <name>Zn(2+)</name>
        <dbReference type="ChEBI" id="CHEBI:29105"/>
        <note>catalytic</note>
    </ligand>
</feature>
<dbReference type="GO" id="GO:0043103">
    <property type="term" value="P:hypoxanthine salvage"/>
    <property type="evidence" value="ECO:0007669"/>
    <property type="project" value="UniProtKB-UniRule"/>
</dbReference>
<protein>
    <recommendedName>
        <fullName evidence="7">Adenine deaminase</fullName>
        <shortName evidence="7">ADE</shortName>
        <ecNumber evidence="7">3.5.4.2</ecNumber>
    </recommendedName>
    <alternativeName>
        <fullName evidence="7">Adenine aminohydrolase</fullName>
        <shortName evidence="7">AAH</shortName>
    </alternativeName>
</protein>
<feature type="active site" description="Proton donor" evidence="7">
    <location>
        <position position="212"/>
    </location>
</feature>
<dbReference type="Pfam" id="PF00962">
    <property type="entry name" value="A_deaminase"/>
    <property type="match status" value="1"/>
</dbReference>
<keyword evidence="6 7" id="KW-0539">Nucleus</keyword>
<feature type="binding site" evidence="7">
    <location>
        <position position="19"/>
    </location>
    <ligand>
        <name>Zn(2+)</name>
        <dbReference type="ChEBI" id="CHEBI:29105"/>
        <note>catalytic</note>
    </ligand>
</feature>
<dbReference type="PANTHER" id="PTHR43114">
    <property type="entry name" value="ADENINE DEAMINASE"/>
    <property type="match status" value="1"/>
</dbReference>
<sequence>MCNHDMRSFLAKLPKCEHHIHLEGALTPELLFKLAALNKIALPEDDAAYASPETLAQRYLEFSSLDDFLHYYYIGMNVLRHESDFEQLARSYFDHAAADGVVHAEVFFDPQAHLSRGISFNAVLNGFTAARRYAELQYGMSTELICCFLKHLPIPETMQMYAHDELQASLKAGTVSGIGLDSSELGFPPTLFQDVYSAAKAAGFKRTAHAGEEGPASNIKDSLDLLHVTRIDHGVRLADDPALMKRVAEQNTLLTVCPQSNVWLRVVKAVSELPIRTFLNNGVSFSINSDDPAYFGNHFILSNYHAVQDAFDLTIDEWMSICRAGVKGSWCSAERKTQLLDGLASYHSEWLSSHS</sequence>
<dbReference type="OrthoDB" id="272271at2759"/>
<dbReference type="PROSITE" id="PS00485">
    <property type="entry name" value="A_DEAMINASE"/>
    <property type="match status" value="1"/>
</dbReference>
<comment type="similarity">
    <text evidence="7">Belongs to the metallo-dependent hydrolases superfamily. Adenosine and AMP deaminases family. Adenine deaminase type 2 subfamily.</text>
</comment>
<feature type="domain" description="Adenosine deaminase" evidence="8">
    <location>
        <begin position="14"/>
        <end position="344"/>
    </location>
</feature>
<keyword evidence="4 7" id="KW-0862">Zinc</keyword>
<dbReference type="FunFam" id="3.20.20.140:FF:000039">
    <property type="entry name" value="Adenine deaminase"/>
    <property type="match status" value="1"/>
</dbReference>
<dbReference type="AlphaFoldDB" id="A0A6H0XNT1"/>
<dbReference type="SUPFAM" id="SSF51556">
    <property type="entry name" value="Metallo-dependent hydrolases"/>
    <property type="match status" value="1"/>
</dbReference>
<evidence type="ECO:0000259" key="8">
    <source>
        <dbReference type="Pfam" id="PF00962"/>
    </source>
</evidence>
<dbReference type="InterPro" id="IPR028892">
    <property type="entry name" value="ADE"/>
</dbReference>
<evidence type="ECO:0000256" key="4">
    <source>
        <dbReference type="ARBA" id="ARBA00022833"/>
    </source>
</evidence>
<keyword evidence="5 7" id="KW-0546">Nucleotide metabolism</keyword>
<dbReference type="GO" id="GO:0005634">
    <property type="term" value="C:nucleus"/>
    <property type="evidence" value="ECO:0007669"/>
    <property type="project" value="UniProtKB-SubCell"/>
</dbReference>
<evidence type="ECO:0000256" key="1">
    <source>
        <dbReference type="ARBA" id="ARBA00022490"/>
    </source>
</evidence>
<name>A0A6H0XNT1_9PEZI</name>
<comment type="function">
    <text evidence="7">Catalyzes the hydrolytic deamination of adenine to hypoxanthine. Plays an important role in the purine salvage pathway and in nitrogen catabolism.</text>
</comment>
<comment type="catalytic activity">
    <reaction evidence="7">
        <text>adenine + H2O + H(+) = hypoxanthine + NH4(+)</text>
        <dbReference type="Rhea" id="RHEA:23688"/>
        <dbReference type="ChEBI" id="CHEBI:15377"/>
        <dbReference type="ChEBI" id="CHEBI:15378"/>
        <dbReference type="ChEBI" id="CHEBI:16708"/>
        <dbReference type="ChEBI" id="CHEBI:17368"/>
        <dbReference type="ChEBI" id="CHEBI:28938"/>
        <dbReference type="EC" id="3.5.4.2"/>
    </reaction>
</comment>
<evidence type="ECO:0000256" key="5">
    <source>
        <dbReference type="ARBA" id="ARBA00023080"/>
    </source>
</evidence>
<feature type="binding site" evidence="7">
    <location>
        <position position="291"/>
    </location>
    <ligand>
        <name>substrate</name>
    </ligand>
</feature>
<feature type="site" description="Important for catalytic activity" evidence="7">
    <location>
        <position position="233"/>
    </location>
</feature>
<dbReference type="EMBL" id="CP051139">
    <property type="protein sequence ID" value="QIW96416.1"/>
    <property type="molecule type" value="Genomic_DNA"/>
</dbReference>
<dbReference type="InterPro" id="IPR006650">
    <property type="entry name" value="A/AMP_deam_AS"/>
</dbReference>
<dbReference type="InterPro" id="IPR032466">
    <property type="entry name" value="Metal_Hydrolase"/>
</dbReference>
<comment type="subcellular location">
    <subcellularLocation>
        <location evidence="7">Cytoplasm</location>
    </subcellularLocation>
    <subcellularLocation>
        <location evidence="7">Nucleus</location>
    </subcellularLocation>
</comment>
<dbReference type="GO" id="GO:0009168">
    <property type="term" value="P:purine ribonucleoside monophosphate biosynthetic process"/>
    <property type="evidence" value="ECO:0007669"/>
    <property type="project" value="InterPro"/>
</dbReference>
<evidence type="ECO:0000256" key="6">
    <source>
        <dbReference type="ARBA" id="ARBA00023242"/>
    </source>
</evidence>
<dbReference type="GO" id="GO:0000034">
    <property type="term" value="F:adenine deaminase activity"/>
    <property type="evidence" value="ECO:0007669"/>
    <property type="project" value="UniProtKB-UniRule"/>
</dbReference>
<evidence type="ECO:0000313" key="10">
    <source>
        <dbReference type="Proteomes" id="UP000503462"/>
    </source>
</evidence>
<dbReference type="Proteomes" id="UP000503462">
    <property type="component" value="Chromosome 1"/>
</dbReference>
<feature type="binding site" evidence="7">
    <location>
        <position position="209"/>
    </location>
    <ligand>
        <name>Zn(2+)</name>
        <dbReference type="ChEBI" id="CHEBI:29105"/>
        <note>catalytic</note>
    </ligand>
</feature>
<proteinExistence type="inferred from homology"/>